<dbReference type="Proteomes" id="UP000189704">
    <property type="component" value="Unplaced"/>
</dbReference>
<gene>
    <name evidence="4" type="primary">LOC103267324</name>
</gene>
<name>A0A1U7UB57_CARSF</name>
<keyword evidence="3" id="KW-1185">Reference proteome</keyword>
<dbReference type="KEGG" id="csyr:103267324"/>
<dbReference type="AlphaFoldDB" id="A0A1U7UB57"/>
<evidence type="ECO:0000259" key="2">
    <source>
        <dbReference type="PROSITE" id="PS50835"/>
    </source>
</evidence>
<feature type="region of interest" description="Disordered" evidence="1">
    <location>
        <begin position="1"/>
        <end position="78"/>
    </location>
</feature>
<dbReference type="FunFam" id="2.60.40.10:FF:001288">
    <property type="entry name" value="Embigin"/>
    <property type="match status" value="1"/>
</dbReference>
<feature type="compositionally biased region" description="Basic and acidic residues" evidence="1">
    <location>
        <begin position="52"/>
        <end position="65"/>
    </location>
</feature>
<dbReference type="OrthoDB" id="9932757at2759"/>
<dbReference type="SUPFAM" id="SSF48726">
    <property type="entry name" value="Immunoglobulin"/>
    <property type="match status" value="1"/>
</dbReference>
<dbReference type="InterPro" id="IPR013783">
    <property type="entry name" value="Ig-like_fold"/>
</dbReference>
<evidence type="ECO:0000313" key="4">
    <source>
        <dbReference type="RefSeq" id="XP_008063116.2"/>
    </source>
</evidence>
<reference evidence="4" key="1">
    <citation type="submission" date="2025-08" db="UniProtKB">
        <authorList>
            <consortium name="RefSeq"/>
        </authorList>
    </citation>
    <scope>IDENTIFICATION</scope>
</reference>
<dbReference type="InterPro" id="IPR036179">
    <property type="entry name" value="Ig-like_dom_sf"/>
</dbReference>
<dbReference type="RefSeq" id="XP_008063116.2">
    <property type="nucleotide sequence ID" value="XM_008064925.2"/>
</dbReference>
<sequence length="222" mass="24540">MIMPLHSSLDGDSNVGREGGGEEEEKESERASGRRECARRLRAPTAPSGRRSLHEDRGGPSRDMRALPGPRGPRAPTSGPLLLLCLLAAARRSSADGDAPDSPFTSLPVRKEMMAKYSNLSLESHNISLTEHSSMPVEKNITLERPSNIKLTCQFTTSGDLNSVNVTWKKDDGLLENNYLVNVSGSILYTQYRSTIINSKQMGSYSCFFQEEKEQRGTFNFK</sequence>
<evidence type="ECO:0000256" key="1">
    <source>
        <dbReference type="SAM" id="MobiDB-lite"/>
    </source>
</evidence>
<accession>A0A1U7UB57</accession>
<feature type="domain" description="Ig-like" evidence="2">
    <location>
        <begin position="136"/>
        <end position="207"/>
    </location>
</feature>
<proteinExistence type="predicted"/>
<feature type="compositionally biased region" description="Basic and acidic residues" evidence="1">
    <location>
        <begin position="27"/>
        <end position="39"/>
    </location>
</feature>
<evidence type="ECO:0000313" key="3">
    <source>
        <dbReference type="Proteomes" id="UP000189704"/>
    </source>
</evidence>
<dbReference type="GeneID" id="103267324"/>
<organism evidence="3 4">
    <name type="scientific">Carlito syrichta</name>
    <name type="common">Philippine tarsier</name>
    <name type="synonym">Tarsius syrichta</name>
    <dbReference type="NCBI Taxonomy" id="1868482"/>
    <lineage>
        <taxon>Eukaryota</taxon>
        <taxon>Metazoa</taxon>
        <taxon>Chordata</taxon>
        <taxon>Craniata</taxon>
        <taxon>Vertebrata</taxon>
        <taxon>Euteleostomi</taxon>
        <taxon>Mammalia</taxon>
        <taxon>Eutheria</taxon>
        <taxon>Euarchontoglires</taxon>
        <taxon>Primates</taxon>
        <taxon>Haplorrhini</taxon>
        <taxon>Tarsiiformes</taxon>
        <taxon>Tarsiidae</taxon>
        <taxon>Carlito</taxon>
    </lineage>
</organism>
<dbReference type="Gene3D" id="2.60.40.10">
    <property type="entry name" value="Immunoglobulins"/>
    <property type="match status" value="1"/>
</dbReference>
<dbReference type="InterPro" id="IPR007110">
    <property type="entry name" value="Ig-like_dom"/>
</dbReference>
<feature type="non-terminal residue" evidence="4">
    <location>
        <position position="222"/>
    </location>
</feature>
<protein>
    <submittedName>
        <fullName evidence="4">Embigin-like</fullName>
    </submittedName>
</protein>
<feature type="compositionally biased region" description="Low complexity" evidence="1">
    <location>
        <begin position="66"/>
        <end position="78"/>
    </location>
</feature>
<dbReference type="PROSITE" id="PS50835">
    <property type="entry name" value="IG_LIKE"/>
    <property type="match status" value="1"/>
</dbReference>